<evidence type="ECO:0000259" key="4">
    <source>
        <dbReference type="Pfam" id="PF18052"/>
    </source>
</evidence>
<dbReference type="EMBL" id="JBJUIK010000014">
    <property type="protein sequence ID" value="KAL3504542.1"/>
    <property type="molecule type" value="Genomic_DNA"/>
</dbReference>
<dbReference type="GO" id="GO:0006952">
    <property type="term" value="P:defense response"/>
    <property type="evidence" value="ECO:0007669"/>
    <property type="project" value="UniProtKB-KW"/>
</dbReference>
<feature type="domain" description="Disease resistance N-terminal" evidence="4">
    <location>
        <begin position="150"/>
        <end position="224"/>
    </location>
</feature>
<dbReference type="Pfam" id="PF18052">
    <property type="entry name" value="Rx_N"/>
    <property type="match status" value="1"/>
</dbReference>
<accession>A0ABD2YFA2</accession>
<keyword evidence="3" id="KW-0611">Plant defense</keyword>
<proteinExistence type="predicted"/>
<sequence>MTEISGLIQKDSLNDVKIFHDKMTDLLSNFDDSSSSSAGNIYSENTEKLGAQFLAFRTSLVLYNVCLVNDSLNDEWLSQIRDMFPVKFDVLHNTLLWGASDICDEYLKALVATPDATPTMDKKVLAFTDYLINKLRILSDKEAPFAPKDINFLINKLEQLLHSKEASLNALKHQTETVYEEIVSTRKLLCDIGELENSSQMEILLTRYRDAAHQAEYVIDSFVSGEATDSVKQILEEQRDMSNDQLNVTVVGMAHTTTLTGMHFATATLMTAVLRWLGCIQASHLPYPELLKFVYFANFSIVGMNVSLMWNSVGFYQIAKLITDVSVNTTGSLLPLLQFGVLLCNNMTRSSSPGCIIAAPFLDYCLTNKRLGAFNFTLPSLVSPAT</sequence>
<reference evidence="5 6" key="1">
    <citation type="submission" date="2024-11" db="EMBL/GenBank/DDBJ databases">
        <title>A near-complete genome assembly of Cinchona calisaya.</title>
        <authorList>
            <person name="Lian D.C."/>
            <person name="Zhao X.W."/>
            <person name="Wei L."/>
        </authorList>
    </citation>
    <scope>NUCLEOTIDE SEQUENCE [LARGE SCALE GENOMIC DNA]</scope>
    <source>
        <tissue evidence="5">Nenye</tissue>
    </source>
</reference>
<keyword evidence="2" id="KW-0547">Nucleotide-binding</keyword>
<comment type="caution">
    <text evidence="5">The sequence shown here is derived from an EMBL/GenBank/DDBJ whole genome shotgun (WGS) entry which is preliminary data.</text>
</comment>
<name>A0ABD2YFA2_9GENT</name>
<gene>
    <name evidence="5" type="ORF">ACH5RR_034383</name>
</gene>
<dbReference type="Proteomes" id="UP001630127">
    <property type="component" value="Unassembled WGS sequence"/>
</dbReference>
<dbReference type="InterPro" id="IPR041118">
    <property type="entry name" value="Rx_N"/>
</dbReference>
<dbReference type="Gene3D" id="1.20.5.4130">
    <property type="match status" value="1"/>
</dbReference>
<dbReference type="AlphaFoldDB" id="A0ABD2YFA2"/>
<evidence type="ECO:0000313" key="5">
    <source>
        <dbReference type="EMBL" id="KAL3504542.1"/>
    </source>
</evidence>
<evidence type="ECO:0000256" key="3">
    <source>
        <dbReference type="ARBA" id="ARBA00022821"/>
    </source>
</evidence>
<organism evidence="5 6">
    <name type="scientific">Cinchona calisaya</name>
    <dbReference type="NCBI Taxonomy" id="153742"/>
    <lineage>
        <taxon>Eukaryota</taxon>
        <taxon>Viridiplantae</taxon>
        <taxon>Streptophyta</taxon>
        <taxon>Embryophyta</taxon>
        <taxon>Tracheophyta</taxon>
        <taxon>Spermatophyta</taxon>
        <taxon>Magnoliopsida</taxon>
        <taxon>eudicotyledons</taxon>
        <taxon>Gunneridae</taxon>
        <taxon>Pentapetalae</taxon>
        <taxon>asterids</taxon>
        <taxon>lamiids</taxon>
        <taxon>Gentianales</taxon>
        <taxon>Rubiaceae</taxon>
        <taxon>Cinchonoideae</taxon>
        <taxon>Cinchoneae</taxon>
        <taxon>Cinchona</taxon>
    </lineage>
</organism>
<keyword evidence="6" id="KW-1185">Reference proteome</keyword>
<evidence type="ECO:0000313" key="6">
    <source>
        <dbReference type="Proteomes" id="UP001630127"/>
    </source>
</evidence>
<dbReference type="GO" id="GO:0000166">
    <property type="term" value="F:nucleotide binding"/>
    <property type="evidence" value="ECO:0007669"/>
    <property type="project" value="UniProtKB-KW"/>
</dbReference>
<evidence type="ECO:0000256" key="2">
    <source>
        <dbReference type="ARBA" id="ARBA00022741"/>
    </source>
</evidence>
<keyword evidence="1" id="KW-0677">Repeat</keyword>
<evidence type="ECO:0000256" key="1">
    <source>
        <dbReference type="ARBA" id="ARBA00022737"/>
    </source>
</evidence>
<protein>
    <recommendedName>
        <fullName evidence="4">Disease resistance N-terminal domain-containing protein</fullName>
    </recommendedName>
</protein>